<gene>
    <name evidence="9" type="ORF">BDZ94DRAFT_1225218</name>
</gene>
<keyword evidence="6" id="KW-1015">Disulfide bond</keyword>
<dbReference type="EMBL" id="MU150323">
    <property type="protein sequence ID" value="KAF9459110.1"/>
    <property type="molecule type" value="Genomic_DNA"/>
</dbReference>
<evidence type="ECO:0000256" key="6">
    <source>
        <dbReference type="ARBA" id="ARBA00023157"/>
    </source>
</evidence>
<evidence type="ECO:0000256" key="5">
    <source>
        <dbReference type="ARBA" id="ARBA00022801"/>
    </source>
</evidence>
<keyword evidence="7" id="KW-0325">Glycoprotein</keyword>
<evidence type="ECO:0000256" key="7">
    <source>
        <dbReference type="ARBA" id="ARBA00023180"/>
    </source>
</evidence>
<dbReference type="Pfam" id="PF02265">
    <property type="entry name" value="S1-P1_nuclease"/>
    <property type="match status" value="1"/>
</dbReference>
<dbReference type="InterPro" id="IPR003154">
    <property type="entry name" value="S1/P1nuclease"/>
</dbReference>
<protein>
    <submittedName>
        <fullName evidence="9">S1/P1 nuclease-domain-containing protein</fullName>
    </submittedName>
</protein>
<accession>A0A9P5Y0R0</accession>
<keyword evidence="2" id="KW-0540">Nuclease</keyword>
<evidence type="ECO:0000256" key="3">
    <source>
        <dbReference type="ARBA" id="ARBA00022723"/>
    </source>
</evidence>
<evidence type="ECO:0000256" key="1">
    <source>
        <dbReference type="ARBA" id="ARBA00009547"/>
    </source>
</evidence>
<dbReference type="GO" id="GO:0016788">
    <property type="term" value="F:hydrolase activity, acting on ester bonds"/>
    <property type="evidence" value="ECO:0007669"/>
    <property type="project" value="InterPro"/>
</dbReference>
<dbReference type="AlphaFoldDB" id="A0A9P5Y0R0"/>
<dbReference type="PANTHER" id="PTHR33146:SF29">
    <property type="entry name" value="S1_P1 NUCLEASE"/>
    <property type="match status" value="1"/>
</dbReference>
<evidence type="ECO:0000256" key="4">
    <source>
        <dbReference type="ARBA" id="ARBA00022759"/>
    </source>
</evidence>
<dbReference type="InterPro" id="IPR008947">
    <property type="entry name" value="PLipase_C/P1_nuclease_dom_sf"/>
</dbReference>
<feature type="signal peptide" evidence="8">
    <location>
        <begin position="1"/>
        <end position="21"/>
    </location>
</feature>
<dbReference type="GO" id="GO:0006308">
    <property type="term" value="P:DNA catabolic process"/>
    <property type="evidence" value="ECO:0007669"/>
    <property type="project" value="InterPro"/>
</dbReference>
<comment type="similarity">
    <text evidence="1">Belongs to the nuclease type I family.</text>
</comment>
<name>A0A9P5Y0R0_9AGAR</name>
<dbReference type="SUPFAM" id="SSF48537">
    <property type="entry name" value="Phospholipase C/P1 nuclease"/>
    <property type="match status" value="1"/>
</dbReference>
<evidence type="ECO:0000313" key="10">
    <source>
        <dbReference type="Proteomes" id="UP000807353"/>
    </source>
</evidence>
<keyword evidence="5" id="KW-0378">Hydrolase</keyword>
<dbReference type="Gene3D" id="1.10.575.10">
    <property type="entry name" value="P1 Nuclease"/>
    <property type="match status" value="1"/>
</dbReference>
<keyword evidence="4" id="KW-0255">Endonuclease</keyword>
<proteinExistence type="inferred from homology"/>
<dbReference type="GO" id="GO:0003676">
    <property type="term" value="F:nucleic acid binding"/>
    <property type="evidence" value="ECO:0007669"/>
    <property type="project" value="InterPro"/>
</dbReference>
<dbReference type="Proteomes" id="UP000807353">
    <property type="component" value="Unassembled WGS sequence"/>
</dbReference>
<keyword evidence="3" id="KW-0479">Metal-binding</keyword>
<reference evidence="9" key="1">
    <citation type="submission" date="2020-11" db="EMBL/GenBank/DDBJ databases">
        <authorList>
            <consortium name="DOE Joint Genome Institute"/>
            <person name="Ahrendt S."/>
            <person name="Riley R."/>
            <person name="Andreopoulos W."/>
            <person name="Labutti K."/>
            <person name="Pangilinan J."/>
            <person name="Ruiz-Duenas F.J."/>
            <person name="Barrasa J.M."/>
            <person name="Sanchez-Garcia M."/>
            <person name="Camarero S."/>
            <person name="Miyauchi S."/>
            <person name="Serrano A."/>
            <person name="Linde D."/>
            <person name="Babiker R."/>
            <person name="Drula E."/>
            <person name="Ayuso-Fernandez I."/>
            <person name="Pacheco R."/>
            <person name="Padilla G."/>
            <person name="Ferreira P."/>
            <person name="Barriuso J."/>
            <person name="Kellner H."/>
            <person name="Castanera R."/>
            <person name="Alfaro M."/>
            <person name="Ramirez L."/>
            <person name="Pisabarro A.G."/>
            <person name="Kuo A."/>
            <person name="Tritt A."/>
            <person name="Lipzen A."/>
            <person name="He G."/>
            <person name="Yan M."/>
            <person name="Ng V."/>
            <person name="Cullen D."/>
            <person name="Martin F."/>
            <person name="Rosso M.-N."/>
            <person name="Henrissat B."/>
            <person name="Hibbett D."/>
            <person name="Martinez A.T."/>
            <person name="Grigoriev I.V."/>
        </authorList>
    </citation>
    <scope>NUCLEOTIDE SEQUENCE</scope>
    <source>
        <strain evidence="9">CBS 247.69</strain>
    </source>
</reference>
<evidence type="ECO:0000256" key="8">
    <source>
        <dbReference type="SAM" id="SignalP"/>
    </source>
</evidence>
<organism evidence="9 10">
    <name type="scientific">Collybia nuda</name>
    <dbReference type="NCBI Taxonomy" id="64659"/>
    <lineage>
        <taxon>Eukaryota</taxon>
        <taxon>Fungi</taxon>
        <taxon>Dikarya</taxon>
        <taxon>Basidiomycota</taxon>
        <taxon>Agaricomycotina</taxon>
        <taxon>Agaricomycetes</taxon>
        <taxon>Agaricomycetidae</taxon>
        <taxon>Agaricales</taxon>
        <taxon>Tricholomatineae</taxon>
        <taxon>Clitocybaceae</taxon>
        <taxon>Collybia</taxon>
    </lineage>
</organism>
<keyword evidence="8" id="KW-0732">Signal</keyword>
<comment type="caution">
    <text evidence="9">The sequence shown here is derived from an EMBL/GenBank/DDBJ whole genome shotgun (WGS) entry which is preliminary data.</text>
</comment>
<sequence>MRVSHFALLLASSLPLPGVLGWGAAGHEIVATIAQIHLDPSVFLSMCTVLNFTSHNPNEPQCHLAPIAAWADKMRYKMRWSSSLHYVGALDDYPSQTCEFPGERGWAGRKNINVLGGVRNVTNLLEDWVDNEARTAARDDVANEALKFLVHFMGDLHMPLHLTGRDRGGNSNKVRFGGRLTNLHSLWDGLLIAKAIRETPRKYSRPLPYPQIEFALRDTIYDSYVRRIMWEGVLNKWADEIPDWVSCPTKSDTSPSDSLWQQVMTTWNRVTRRGGVADDTDDELLCPYHWATPIHGLNCEIVWPKELDEPPYHHAAAPQAPIYDSLPPHGCGEHEFEIADGPGPYLDLDTPEYAGVIADRLIVEKLLAQAGIRLAAIINWLFADIDGEGSRYHKLKVLELK</sequence>
<feature type="chain" id="PRO_5040325060" evidence="8">
    <location>
        <begin position="22"/>
        <end position="401"/>
    </location>
</feature>
<dbReference type="CDD" id="cd11010">
    <property type="entry name" value="S1-P1_nuclease"/>
    <property type="match status" value="1"/>
</dbReference>
<evidence type="ECO:0000313" key="9">
    <source>
        <dbReference type="EMBL" id="KAF9459110.1"/>
    </source>
</evidence>
<dbReference type="GO" id="GO:0046872">
    <property type="term" value="F:metal ion binding"/>
    <property type="evidence" value="ECO:0007669"/>
    <property type="project" value="UniProtKB-KW"/>
</dbReference>
<dbReference type="OrthoDB" id="441446at2759"/>
<keyword evidence="10" id="KW-1185">Reference proteome</keyword>
<evidence type="ECO:0000256" key="2">
    <source>
        <dbReference type="ARBA" id="ARBA00022722"/>
    </source>
</evidence>
<dbReference type="GO" id="GO:0004519">
    <property type="term" value="F:endonuclease activity"/>
    <property type="evidence" value="ECO:0007669"/>
    <property type="project" value="UniProtKB-KW"/>
</dbReference>
<dbReference type="PANTHER" id="PTHR33146">
    <property type="entry name" value="ENDONUCLEASE 4"/>
    <property type="match status" value="1"/>
</dbReference>